<reference evidence="1" key="2">
    <citation type="journal article" date="2015" name="Fish Shellfish Immunol.">
        <title>Early steps in the European eel (Anguilla anguilla)-Vibrio vulnificus interaction in the gills: Role of the RtxA13 toxin.</title>
        <authorList>
            <person name="Callol A."/>
            <person name="Pajuelo D."/>
            <person name="Ebbesson L."/>
            <person name="Teles M."/>
            <person name="MacKenzie S."/>
            <person name="Amaro C."/>
        </authorList>
    </citation>
    <scope>NUCLEOTIDE SEQUENCE</scope>
</reference>
<protein>
    <submittedName>
        <fullName evidence="1">Uncharacterized protein</fullName>
    </submittedName>
</protein>
<dbReference type="EMBL" id="GBXM01094533">
    <property type="protein sequence ID" value="JAH14044.1"/>
    <property type="molecule type" value="Transcribed_RNA"/>
</dbReference>
<accession>A0A0E9QB99</accession>
<organism evidence="1">
    <name type="scientific">Anguilla anguilla</name>
    <name type="common">European freshwater eel</name>
    <name type="synonym">Muraena anguilla</name>
    <dbReference type="NCBI Taxonomy" id="7936"/>
    <lineage>
        <taxon>Eukaryota</taxon>
        <taxon>Metazoa</taxon>
        <taxon>Chordata</taxon>
        <taxon>Craniata</taxon>
        <taxon>Vertebrata</taxon>
        <taxon>Euteleostomi</taxon>
        <taxon>Actinopterygii</taxon>
        <taxon>Neopterygii</taxon>
        <taxon>Teleostei</taxon>
        <taxon>Anguilliformes</taxon>
        <taxon>Anguillidae</taxon>
        <taxon>Anguilla</taxon>
    </lineage>
</organism>
<sequence length="32" mass="3902">MTLRLPNSYHIKIYIQKYLYSTKRLKSVNIES</sequence>
<proteinExistence type="predicted"/>
<evidence type="ECO:0000313" key="1">
    <source>
        <dbReference type="EMBL" id="JAH14044.1"/>
    </source>
</evidence>
<dbReference type="AlphaFoldDB" id="A0A0E9QB99"/>
<name>A0A0E9QB99_ANGAN</name>
<reference evidence="1" key="1">
    <citation type="submission" date="2014-11" db="EMBL/GenBank/DDBJ databases">
        <authorList>
            <person name="Amaro Gonzalez C."/>
        </authorList>
    </citation>
    <scope>NUCLEOTIDE SEQUENCE</scope>
</reference>